<dbReference type="AlphaFoldDB" id="A0A420YJC7"/>
<evidence type="ECO:0000313" key="2">
    <source>
        <dbReference type="Proteomes" id="UP000275385"/>
    </source>
</evidence>
<organism evidence="1 2">
    <name type="scientific">Coniochaeta pulveracea</name>
    <dbReference type="NCBI Taxonomy" id="177199"/>
    <lineage>
        <taxon>Eukaryota</taxon>
        <taxon>Fungi</taxon>
        <taxon>Dikarya</taxon>
        <taxon>Ascomycota</taxon>
        <taxon>Pezizomycotina</taxon>
        <taxon>Sordariomycetes</taxon>
        <taxon>Sordariomycetidae</taxon>
        <taxon>Coniochaetales</taxon>
        <taxon>Coniochaetaceae</taxon>
        <taxon>Coniochaeta</taxon>
    </lineage>
</organism>
<protein>
    <submittedName>
        <fullName evidence="1">Uncharacterized protein</fullName>
    </submittedName>
</protein>
<gene>
    <name evidence="1" type="ORF">DL546_001120</name>
</gene>
<sequence>MLGGRRRAEEKLNLMRVGHFNMKRRGMLSETPAAAAVPETNLETASPNLIINHLVQLELKEFLKSYGQNKKQAFNKKRISMFSITKSNKRAASIFQANRHVIFYRLLAEMIQGICQGWKWTIVKDGDIQVQQAAMVVYEFLITLRSDERGAARLQELRDRWAQRLLQASMALKKKSPEDLDQKDLDEVADCAMFDLILETIEQYSWGDVSLGSNPIPFGSREDTRWNYM</sequence>
<dbReference type="EMBL" id="QVQW01000006">
    <property type="protein sequence ID" value="RKU47945.1"/>
    <property type="molecule type" value="Genomic_DNA"/>
</dbReference>
<proteinExistence type="predicted"/>
<accession>A0A420YJC7</accession>
<keyword evidence="2" id="KW-1185">Reference proteome</keyword>
<evidence type="ECO:0000313" key="1">
    <source>
        <dbReference type="EMBL" id="RKU47945.1"/>
    </source>
</evidence>
<name>A0A420YJC7_9PEZI</name>
<reference evidence="1 2" key="1">
    <citation type="submission" date="2018-08" db="EMBL/GenBank/DDBJ databases">
        <title>Draft genome of the lignicolous fungus Coniochaeta pulveracea.</title>
        <authorList>
            <person name="Borstlap C.J."/>
            <person name="De Witt R.N."/>
            <person name="Botha A."/>
            <person name="Volschenk H."/>
        </authorList>
    </citation>
    <scope>NUCLEOTIDE SEQUENCE [LARGE SCALE GENOMIC DNA]</scope>
    <source>
        <strain evidence="1 2">CAB683</strain>
    </source>
</reference>
<comment type="caution">
    <text evidence="1">The sequence shown here is derived from an EMBL/GenBank/DDBJ whole genome shotgun (WGS) entry which is preliminary data.</text>
</comment>
<dbReference type="Proteomes" id="UP000275385">
    <property type="component" value="Unassembled WGS sequence"/>
</dbReference>